<gene>
    <name evidence="1" type="primary">Acey_s0155.g3071</name>
    <name evidence="1" type="ORF">Y032_0155g3071</name>
</gene>
<protein>
    <submittedName>
        <fullName evidence="1">Uncharacterized protein</fullName>
    </submittedName>
</protein>
<dbReference type="AlphaFoldDB" id="A0A016SZM1"/>
<accession>A0A016SZM1</accession>
<sequence>MRGMYDCLIAMHVSDIAIRRQKATDMAHEDGIVCSCRICKETDQNFTISVPGFNVVKERKTAAEQHQRSYVELKEFLLYYLAGSMRHYIHRLFENGPELA</sequence>
<name>A0A016SZM1_9BILA</name>
<reference evidence="2" key="1">
    <citation type="journal article" date="2015" name="Nat. Genet.">
        <title>The genome and transcriptome of the zoonotic hookworm Ancylostoma ceylanicum identify infection-specific gene families.</title>
        <authorList>
            <person name="Schwarz E.M."/>
            <person name="Hu Y."/>
            <person name="Antoshechkin I."/>
            <person name="Miller M.M."/>
            <person name="Sternberg P.W."/>
            <person name="Aroian R.V."/>
        </authorList>
    </citation>
    <scope>NUCLEOTIDE SEQUENCE</scope>
    <source>
        <strain evidence="2">HY135</strain>
    </source>
</reference>
<keyword evidence="2" id="KW-1185">Reference proteome</keyword>
<evidence type="ECO:0000313" key="2">
    <source>
        <dbReference type="Proteomes" id="UP000024635"/>
    </source>
</evidence>
<evidence type="ECO:0000313" key="1">
    <source>
        <dbReference type="EMBL" id="EYB95887.1"/>
    </source>
</evidence>
<organism evidence="1 2">
    <name type="scientific">Ancylostoma ceylanicum</name>
    <dbReference type="NCBI Taxonomy" id="53326"/>
    <lineage>
        <taxon>Eukaryota</taxon>
        <taxon>Metazoa</taxon>
        <taxon>Ecdysozoa</taxon>
        <taxon>Nematoda</taxon>
        <taxon>Chromadorea</taxon>
        <taxon>Rhabditida</taxon>
        <taxon>Rhabditina</taxon>
        <taxon>Rhabditomorpha</taxon>
        <taxon>Strongyloidea</taxon>
        <taxon>Ancylostomatidae</taxon>
        <taxon>Ancylostomatinae</taxon>
        <taxon>Ancylostoma</taxon>
    </lineage>
</organism>
<dbReference type="EMBL" id="JARK01001491">
    <property type="protein sequence ID" value="EYB95887.1"/>
    <property type="molecule type" value="Genomic_DNA"/>
</dbReference>
<dbReference type="Proteomes" id="UP000024635">
    <property type="component" value="Unassembled WGS sequence"/>
</dbReference>
<comment type="caution">
    <text evidence="1">The sequence shown here is derived from an EMBL/GenBank/DDBJ whole genome shotgun (WGS) entry which is preliminary data.</text>
</comment>
<proteinExistence type="predicted"/>